<organism evidence="4">
    <name type="scientific">Nippostrongylus brasiliensis</name>
    <name type="common">Rat hookworm</name>
    <dbReference type="NCBI Taxonomy" id="27835"/>
    <lineage>
        <taxon>Eukaryota</taxon>
        <taxon>Metazoa</taxon>
        <taxon>Ecdysozoa</taxon>
        <taxon>Nematoda</taxon>
        <taxon>Chromadorea</taxon>
        <taxon>Rhabditida</taxon>
        <taxon>Rhabditina</taxon>
        <taxon>Rhabditomorpha</taxon>
        <taxon>Strongyloidea</taxon>
        <taxon>Heligmosomidae</taxon>
        <taxon>Nippostrongylus</taxon>
    </lineage>
</organism>
<evidence type="ECO:0000313" key="2">
    <source>
        <dbReference type="EMBL" id="VDL79100.1"/>
    </source>
</evidence>
<dbReference type="Proteomes" id="UP000271162">
    <property type="component" value="Unassembled WGS sequence"/>
</dbReference>
<reference evidence="2 3" key="2">
    <citation type="submission" date="2018-11" db="EMBL/GenBank/DDBJ databases">
        <authorList>
            <consortium name="Pathogen Informatics"/>
        </authorList>
    </citation>
    <scope>NUCLEOTIDE SEQUENCE [LARGE SCALE GENOMIC DNA]</scope>
</reference>
<feature type="region of interest" description="Disordered" evidence="1">
    <location>
        <begin position="1"/>
        <end position="80"/>
    </location>
</feature>
<evidence type="ECO:0000313" key="3">
    <source>
        <dbReference type="Proteomes" id="UP000271162"/>
    </source>
</evidence>
<dbReference type="EMBL" id="UYSL01021765">
    <property type="protein sequence ID" value="VDL79100.1"/>
    <property type="molecule type" value="Genomic_DNA"/>
</dbReference>
<gene>
    <name evidence="2" type="ORF">NBR_LOCUS15506</name>
</gene>
<feature type="compositionally biased region" description="Pro residues" evidence="1">
    <location>
        <begin position="17"/>
        <end position="30"/>
    </location>
</feature>
<dbReference type="AlphaFoldDB" id="A0A0N4YFH1"/>
<evidence type="ECO:0000256" key="1">
    <source>
        <dbReference type="SAM" id="MobiDB-lite"/>
    </source>
</evidence>
<dbReference type="WBParaSite" id="NBR_0001550501-mRNA-1">
    <property type="protein sequence ID" value="NBR_0001550501-mRNA-1"/>
    <property type="gene ID" value="NBR_0001550501"/>
</dbReference>
<protein>
    <submittedName>
        <fullName evidence="4">PDZ domain-containing protein</fullName>
    </submittedName>
</protein>
<sequence>MGSNENDQYEQLGPGGGAPPPPPPPAPAAAPEPKKDLPARTPGATILGQFALRPGDDVDLSSERGTTIGSGEGIAVFSSS</sequence>
<proteinExistence type="predicted"/>
<accession>A0A0N4YFH1</accession>
<evidence type="ECO:0000313" key="4">
    <source>
        <dbReference type="WBParaSite" id="NBR_0001550501-mRNA-1"/>
    </source>
</evidence>
<reference evidence="4" key="1">
    <citation type="submission" date="2017-02" db="UniProtKB">
        <authorList>
            <consortium name="WormBaseParasite"/>
        </authorList>
    </citation>
    <scope>IDENTIFICATION</scope>
</reference>
<keyword evidence="3" id="KW-1185">Reference proteome</keyword>
<name>A0A0N4YFH1_NIPBR</name>